<evidence type="ECO:0000313" key="1">
    <source>
        <dbReference type="EMBL" id="UTT53803.1"/>
    </source>
</evidence>
<protein>
    <submittedName>
        <fullName evidence="1">Uncharacterized protein</fullName>
    </submittedName>
</protein>
<accession>A0ACD4B8D7</accession>
<name>A0ACD4B8D7_MICMQ</name>
<dbReference type="Proteomes" id="UP001060245">
    <property type="component" value="Chromosome"/>
</dbReference>
<dbReference type="EMBL" id="CP101471">
    <property type="protein sequence ID" value="UTT53803.1"/>
    <property type="molecule type" value="Genomic_DNA"/>
</dbReference>
<organism evidence="1 2">
    <name type="scientific">Microbacterium maritypicum</name>
    <name type="common">Microbacterium liquefaciens</name>
    <dbReference type="NCBI Taxonomy" id="33918"/>
    <lineage>
        <taxon>Bacteria</taxon>
        <taxon>Bacillati</taxon>
        <taxon>Actinomycetota</taxon>
        <taxon>Actinomycetes</taxon>
        <taxon>Micrococcales</taxon>
        <taxon>Microbacteriaceae</taxon>
        <taxon>Microbacterium</taxon>
    </lineage>
</organism>
<reference evidence="1" key="1">
    <citation type="submission" date="2022-07" db="EMBL/GenBank/DDBJ databases">
        <title>Complete genome of DND4.</title>
        <authorList>
            <person name="Cao G."/>
        </authorList>
    </citation>
    <scope>NUCLEOTIDE SEQUENCE</scope>
    <source>
        <strain evidence="1">DND4</strain>
    </source>
</reference>
<proteinExistence type="predicted"/>
<gene>
    <name evidence="1" type="ORF">NMQ05_04270</name>
</gene>
<keyword evidence="2" id="KW-1185">Reference proteome</keyword>
<sequence>MFTDQQSLATRFPRLRFMSDGDGSGGGEGAPSGDAQDGAQPPAYTPPQSQADLDRIVEARLARERQKLAGEYGGDAATVKKQLEDYQKHLDAQKTDHDRALDEAKTTATTETTQKFLTRLVNSEVKALASAAGFNDPADALAVIDQASLPVKDDEPDTEAIKKLVEKLATDKPYLLKAGKPTPRTRPTPGKGEPTDTANEAGKGKAAAALRALGATRRAS</sequence>
<evidence type="ECO:0000313" key="2">
    <source>
        <dbReference type="Proteomes" id="UP001060245"/>
    </source>
</evidence>